<dbReference type="Proteomes" id="UP000801492">
    <property type="component" value="Unassembled WGS sequence"/>
</dbReference>
<feature type="compositionally biased region" description="Basic and acidic residues" evidence="1">
    <location>
        <begin position="1"/>
        <end position="10"/>
    </location>
</feature>
<evidence type="ECO:0000256" key="1">
    <source>
        <dbReference type="SAM" id="MobiDB-lite"/>
    </source>
</evidence>
<feature type="compositionally biased region" description="Polar residues" evidence="1">
    <location>
        <begin position="55"/>
        <end position="71"/>
    </location>
</feature>
<comment type="caution">
    <text evidence="2">The sequence shown here is derived from an EMBL/GenBank/DDBJ whole genome shotgun (WGS) entry which is preliminary data.</text>
</comment>
<dbReference type="EMBL" id="VTPC01008145">
    <property type="protein sequence ID" value="KAF2893216.1"/>
    <property type="molecule type" value="Genomic_DNA"/>
</dbReference>
<protein>
    <submittedName>
        <fullName evidence="2">Uncharacterized protein</fullName>
    </submittedName>
</protein>
<evidence type="ECO:0000313" key="2">
    <source>
        <dbReference type="EMBL" id="KAF2893216.1"/>
    </source>
</evidence>
<feature type="compositionally biased region" description="Basic and acidic residues" evidence="1">
    <location>
        <begin position="72"/>
        <end position="86"/>
    </location>
</feature>
<feature type="non-terminal residue" evidence="2">
    <location>
        <position position="209"/>
    </location>
</feature>
<name>A0A8K0CXI4_IGNLU</name>
<proteinExistence type="predicted"/>
<feature type="compositionally biased region" description="Polar residues" evidence="1">
    <location>
        <begin position="121"/>
        <end position="144"/>
    </location>
</feature>
<reference evidence="2" key="1">
    <citation type="submission" date="2019-08" db="EMBL/GenBank/DDBJ databases">
        <title>The genome of the North American firefly Photinus pyralis.</title>
        <authorList>
            <consortium name="Photinus pyralis genome working group"/>
            <person name="Fallon T.R."/>
            <person name="Sander Lower S.E."/>
            <person name="Weng J.-K."/>
        </authorList>
    </citation>
    <scope>NUCLEOTIDE SEQUENCE</scope>
    <source>
        <strain evidence="2">TRF0915ILg1</strain>
        <tissue evidence="2">Whole body</tissue>
    </source>
</reference>
<evidence type="ECO:0000313" key="3">
    <source>
        <dbReference type="Proteomes" id="UP000801492"/>
    </source>
</evidence>
<feature type="compositionally biased region" description="Polar residues" evidence="1">
    <location>
        <begin position="19"/>
        <end position="33"/>
    </location>
</feature>
<keyword evidence="3" id="KW-1185">Reference proteome</keyword>
<feature type="compositionally biased region" description="Low complexity" evidence="1">
    <location>
        <begin position="95"/>
        <end position="106"/>
    </location>
</feature>
<sequence>MPESKDEIEKPALAAMKNRSFSVGGSNIEPKTSLNEDRRRSISSVGSNEEEKRIPSNTSDIINGKVQSETYSRPESRTDMYMKKIEENEDDLITSKKQPSYKSPSPVNNSVENIAEKVSNVVPSSSPTLSSYQQINRSPSPTAYQPSPSPQPKSPSYNVKTPEKTPEKQKSPIRAKQELKEEIVTAEKQGRKTPEIKTSGSAKLRLFKT</sequence>
<accession>A0A8K0CXI4</accession>
<organism evidence="2 3">
    <name type="scientific">Ignelater luminosus</name>
    <name type="common">Cucubano</name>
    <name type="synonym">Pyrophorus luminosus</name>
    <dbReference type="NCBI Taxonomy" id="2038154"/>
    <lineage>
        <taxon>Eukaryota</taxon>
        <taxon>Metazoa</taxon>
        <taxon>Ecdysozoa</taxon>
        <taxon>Arthropoda</taxon>
        <taxon>Hexapoda</taxon>
        <taxon>Insecta</taxon>
        <taxon>Pterygota</taxon>
        <taxon>Neoptera</taxon>
        <taxon>Endopterygota</taxon>
        <taxon>Coleoptera</taxon>
        <taxon>Polyphaga</taxon>
        <taxon>Elateriformia</taxon>
        <taxon>Elateroidea</taxon>
        <taxon>Elateridae</taxon>
        <taxon>Agrypninae</taxon>
        <taxon>Pyrophorini</taxon>
        <taxon>Ignelater</taxon>
    </lineage>
</organism>
<feature type="region of interest" description="Disordered" evidence="1">
    <location>
        <begin position="1"/>
        <end position="209"/>
    </location>
</feature>
<dbReference type="AlphaFoldDB" id="A0A8K0CXI4"/>
<gene>
    <name evidence="2" type="ORF">ILUMI_12958</name>
</gene>
<feature type="compositionally biased region" description="Basic and acidic residues" evidence="1">
    <location>
        <begin position="161"/>
        <end position="195"/>
    </location>
</feature>